<accession>A0A0G2IE11</accession>
<dbReference type="AlphaFoldDB" id="A0A0G2IE11"/>
<keyword evidence="4" id="KW-1185">Reference proteome</keyword>
<feature type="region of interest" description="Disordered" evidence="1">
    <location>
        <begin position="282"/>
        <end position="307"/>
    </location>
</feature>
<keyword evidence="2" id="KW-0472">Membrane</keyword>
<evidence type="ECO:0000313" key="4">
    <source>
        <dbReference type="Proteomes" id="UP000034680"/>
    </source>
</evidence>
<sequence>MLSNATTSISAYGANVEPIAIIGLVLAIIGLLQSSLFTYSAVVGLGKPDGWHPPPEEWGKPWPFSVATGLEGPKANASEPLIGSGGPFPDVHLLGRFHDDLVIVLACMEDFTNVMTESNDNGEYLGTSKDRNTYIRHNKAVAQDVYPINVYKHEGQYATFVILEGKGDGRDPLCIVDFGLSRPNYHSGVYRNNANGTVPCFWLGGYGVQGMQVHLPSHTLGQTNIPFGEINKTVESAHDWFCNRPAVLSLWEELPDRHRVPGILVTDLDLRAGRTLNETLARRRKEKLSRPGRPSLAARRSVGPQHEDTVTVAHELAAGLSASELCGDALSMGPDYVNIPEGKFCRMSDKTLWPTCGGRGSQARPRDDCFDVDSRQLVVGGKVTRSKPYSKEINYPLK</sequence>
<gene>
    <name evidence="3" type="ORF">UCDDA912_g02087</name>
</gene>
<evidence type="ECO:0000313" key="3">
    <source>
        <dbReference type="EMBL" id="KKY37870.1"/>
    </source>
</evidence>
<feature type="transmembrane region" description="Helical" evidence="2">
    <location>
        <begin position="20"/>
        <end position="42"/>
    </location>
</feature>
<dbReference type="OrthoDB" id="5365129at2759"/>
<reference evidence="3 4" key="2">
    <citation type="submission" date="2015-05" db="EMBL/GenBank/DDBJ databases">
        <authorList>
            <person name="Morales-Cruz A."/>
            <person name="Amrine K.C."/>
            <person name="Cantu D."/>
        </authorList>
    </citation>
    <scope>NUCLEOTIDE SEQUENCE [LARGE SCALE GENOMIC DNA]</scope>
    <source>
        <strain evidence="3">DA912</strain>
    </source>
</reference>
<comment type="caution">
    <text evidence="3">The sequence shown here is derived from an EMBL/GenBank/DDBJ whole genome shotgun (WGS) entry which is preliminary data.</text>
</comment>
<dbReference type="EMBL" id="LCUC01000066">
    <property type="protein sequence ID" value="KKY37870.1"/>
    <property type="molecule type" value="Genomic_DNA"/>
</dbReference>
<keyword evidence="2" id="KW-0812">Transmembrane</keyword>
<keyword evidence="2" id="KW-1133">Transmembrane helix</keyword>
<dbReference type="Proteomes" id="UP000034680">
    <property type="component" value="Unassembled WGS sequence"/>
</dbReference>
<organism evidence="3 4">
    <name type="scientific">Diaporthe ampelina</name>
    <dbReference type="NCBI Taxonomy" id="1214573"/>
    <lineage>
        <taxon>Eukaryota</taxon>
        <taxon>Fungi</taxon>
        <taxon>Dikarya</taxon>
        <taxon>Ascomycota</taxon>
        <taxon>Pezizomycotina</taxon>
        <taxon>Sordariomycetes</taxon>
        <taxon>Sordariomycetidae</taxon>
        <taxon>Diaporthales</taxon>
        <taxon>Diaporthaceae</taxon>
        <taxon>Diaporthe</taxon>
    </lineage>
</organism>
<reference evidence="3 4" key="1">
    <citation type="submission" date="2015-05" db="EMBL/GenBank/DDBJ databases">
        <title>Distinctive expansion of gene families associated with plant cell wall degradation and secondary metabolism in the genomes of grapevine trunk pathogens.</title>
        <authorList>
            <person name="Lawrence D.P."/>
            <person name="Travadon R."/>
            <person name="Rolshausen P.E."/>
            <person name="Baumgartner K."/>
        </authorList>
    </citation>
    <scope>NUCLEOTIDE SEQUENCE [LARGE SCALE GENOMIC DNA]</scope>
    <source>
        <strain evidence="3">DA912</strain>
    </source>
</reference>
<evidence type="ECO:0000256" key="1">
    <source>
        <dbReference type="SAM" id="MobiDB-lite"/>
    </source>
</evidence>
<name>A0A0G2IE11_9PEZI</name>
<proteinExistence type="predicted"/>
<evidence type="ECO:0000256" key="2">
    <source>
        <dbReference type="SAM" id="Phobius"/>
    </source>
</evidence>
<protein>
    <submittedName>
        <fullName evidence="3">Uncharacterized protein</fullName>
    </submittedName>
</protein>